<keyword evidence="3" id="KW-0540">Nuclease</keyword>
<keyword evidence="6" id="KW-0695">RNA-directed DNA polymerase</keyword>
<comment type="caution">
    <text evidence="8">The sequence shown here is derived from an EMBL/GenBank/DDBJ whole genome shotgun (WGS) entry which is preliminary data.</text>
</comment>
<gene>
    <name evidence="8" type="ORF">O181_083269</name>
</gene>
<dbReference type="OrthoDB" id="430238at2759"/>
<dbReference type="AlphaFoldDB" id="A0A9Q3FQV1"/>
<dbReference type="GO" id="GO:0016787">
    <property type="term" value="F:hydrolase activity"/>
    <property type="evidence" value="ECO:0007669"/>
    <property type="project" value="UniProtKB-KW"/>
</dbReference>
<evidence type="ECO:0000256" key="5">
    <source>
        <dbReference type="ARBA" id="ARBA00022801"/>
    </source>
</evidence>
<evidence type="ECO:0000256" key="3">
    <source>
        <dbReference type="ARBA" id="ARBA00022722"/>
    </source>
</evidence>
<evidence type="ECO:0000259" key="7">
    <source>
        <dbReference type="Pfam" id="PF17917"/>
    </source>
</evidence>
<keyword evidence="1" id="KW-0808">Transferase</keyword>
<keyword evidence="5" id="KW-0378">Hydrolase</keyword>
<dbReference type="InterPro" id="IPR043502">
    <property type="entry name" value="DNA/RNA_pol_sf"/>
</dbReference>
<protein>
    <recommendedName>
        <fullName evidence="7">Reverse transcriptase RNase H-like domain-containing protein</fullName>
    </recommendedName>
</protein>
<name>A0A9Q3FQV1_9BASI</name>
<dbReference type="Proteomes" id="UP000765509">
    <property type="component" value="Unassembled WGS sequence"/>
</dbReference>
<sequence length="214" mass="24877">MTWERIKAYEKIRKALTEESFLLISDWNIPFKFHIDSCGDRLGESLHAGHIIDDKPTEGTFGYISRKIKTTESRYGSSQMECLCFIWALEKLHYYLDGSVFELITDCSDIYSLLNMKTLKRNVVRWQIAIQEHRGNMTIVHNVGNIHKNSDGLSRQALANTPYNPAYVPLEEEQQIPIQGINIADIGNEFLEEDRESYKQDKNIHILKSFLYKD</sequence>
<reference evidence="8" key="1">
    <citation type="submission" date="2021-03" db="EMBL/GenBank/DDBJ databases">
        <title>Draft genome sequence of rust myrtle Austropuccinia psidii MF-1, a brazilian biotype.</title>
        <authorList>
            <person name="Quecine M.C."/>
            <person name="Pachon D.M.R."/>
            <person name="Bonatelli M.L."/>
            <person name="Correr F.H."/>
            <person name="Franceschini L.M."/>
            <person name="Leite T.F."/>
            <person name="Margarido G.R.A."/>
            <person name="Almeida C.A."/>
            <person name="Ferrarezi J.A."/>
            <person name="Labate C.A."/>
        </authorList>
    </citation>
    <scope>NUCLEOTIDE SEQUENCE</scope>
    <source>
        <strain evidence="8">MF-1</strain>
    </source>
</reference>
<dbReference type="InterPro" id="IPR050951">
    <property type="entry name" value="Retrovirus_Pol_polyprotein"/>
</dbReference>
<dbReference type="InterPro" id="IPR041373">
    <property type="entry name" value="RT_RNaseH"/>
</dbReference>
<evidence type="ECO:0000256" key="4">
    <source>
        <dbReference type="ARBA" id="ARBA00022759"/>
    </source>
</evidence>
<dbReference type="PANTHER" id="PTHR37984:SF5">
    <property type="entry name" value="PROTEIN NYNRIN-LIKE"/>
    <property type="match status" value="1"/>
</dbReference>
<dbReference type="GO" id="GO:0003964">
    <property type="term" value="F:RNA-directed DNA polymerase activity"/>
    <property type="evidence" value="ECO:0007669"/>
    <property type="project" value="UniProtKB-KW"/>
</dbReference>
<organism evidence="8 9">
    <name type="scientific">Austropuccinia psidii MF-1</name>
    <dbReference type="NCBI Taxonomy" id="1389203"/>
    <lineage>
        <taxon>Eukaryota</taxon>
        <taxon>Fungi</taxon>
        <taxon>Dikarya</taxon>
        <taxon>Basidiomycota</taxon>
        <taxon>Pucciniomycotina</taxon>
        <taxon>Pucciniomycetes</taxon>
        <taxon>Pucciniales</taxon>
        <taxon>Sphaerophragmiaceae</taxon>
        <taxon>Austropuccinia</taxon>
    </lineage>
</organism>
<dbReference type="PANTHER" id="PTHR37984">
    <property type="entry name" value="PROTEIN CBG26694"/>
    <property type="match status" value="1"/>
</dbReference>
<evidence type="ECO:0000256" key="6">
    <source>
        <dbReference type="ARBA" id="ARBA00022918"/>
    </source>
</evidence>
<dbReference type="SUPFAM" id="SSF56672">
    <property type="entry name" value="DNA/RNA polymerases"/>
    <property type="match status" value="1"/>
</dbReference>
<evidence type="ECO:0000313" key="9">
    <source>
        <dbReference type="Proteomes" id="UP000765509"/>
    </source>
</evidence>
<keyword evidence="2" id="KW-0548">Nucleotidyltransferase</keyword>
<evidence type="ECO:0000256" key="1">
    <source>
        <dbReference type="ARBA" id="ARBA00022679"/>
    </source>
</evidence>
<dbReference type="GO" id="GO:0004519">
    <property type="term" value="F:endonuclease activity"/>
    <property type="evidence" value="ECO:0007669"/>
    <property type="project" value="UniProtKB-KW"/>
</dbReference>
<evidence type="ECO:0000313" key="8">
    <source>
        <dbReference type="EMBL" id="MBW0543554.1"/>
    </source>
</evidence>
<accession>A0A9Q3FQV1</accession>
<proteinExistence type="predicted"/>
<dbReference type="Pfam" id="PF17917">
    <property type="entry name" value="RT_RNaseH"/>
    <property type="match status" value="1"/>
</dbReference>
<keyword evidence="4" id="KW-0255">Endonuclease</keyword>
<keyword evidence="9" id="KW-1185">Reference proteome</keyword>
<feature type="domain" description="Reverse transcriptase RNase H-like" evidence="7">
    <location>
        <begin position="28"/>
        <end position="132"/>
    </location>
</feature>
<evidence type="ECO:0000256" key="2">
    <source>
        <dbReference type="ARBA" id="ARBA00022695"/>
    </source>
</evidence>
<dbReference type="EMBL" id="AVOT02048320">
    <property type="protein sequence ID" value="MBW0543554.1"/>
    <property type="molecule type" value="Genomic_DNA"/>
</dbReference>